<evidence type="ECO:0008006" key="3">
    <source>
        <dbReference type="Google" id="ProtNLM"/>
    </source>
</evidence>
<proteinExistence type="predicted"/>
<accession>A0ABN6U5U2</accession>
<dbReference type="PANTHER" id="PTHR30348">
    <property type="entry name" value="UNCHARACTERIZED PROTEIN YECE"/>
    <property type="match status" value="1"/>
</dbReference>
<keyword evidence="2" id="KW-1185">Reference proteome</keyword>
<name>A0ABN6U5U2_9NOCA</name>
<sequence length="277" mass="31411">MGRIRIGTSGWVYPPWRGTFYPQGLAHKRELAYLSERLDSVEINGSFYSLQRPSSYQRWAEQTPDDFLFAVKGSRFITHMKRLRDGDDLLANFLASGPLALGPKLGPILWQLPPTFRFDADVLDAFLSRLPRSTEQAAEIARRHDHRVDPAHTSTDADRPMRHALEIRHDSFVTPAFTDLLARHGVALVVADAAGKYPLLEEVTADFVYIRLHGHDELYVSGYTDEGLDMWAEKIRSWAGSCDVYTYFDNDAKVRAPRDAMALRERLAPVVTPRPAK</sequence>
<dbReference type="InterPro" id="IPR002763">
    <property type="entry name" value="DUF72"/>
</dbReference>
<reference evidence="1 2" key="1">
    <citation type="submission" date="2022-11" db="EMBL/GenBank/DDBJ databases">
        <title>Genome Sequencing of Nocardia sp. ON39_IFM12276 and assembly.</title>
        <authorList>
            <person name="Shimojima M."/>
            <person name="Toyokawa M."/>
            <person name="Uesaka K."/>
        </authorList>
    </citation>
    <scope>NUCLEOTIDE SEQUENCE [LARGE SCALE GENOMIC DNA]</scope>
    <source>
        <strain evidence="1 2">IFM 12276</strain>
    </source>
</reference>
<dbReference type="Pfam" id="PF01904">
    <property type="entry name" value="DUF72"/>
    <property type="match status" value="1"/>
</dbReference>
<dbReference type="EMBL" id="AP026978">
    <property type="protein sequence ID" value="BDU00366.1"/>
    <property type="molecule type" value="Genomic_DNA"/>
</dbReference>
<evidence type="ECO:0000313" key="1">
    <source>
        <dbReference type="EMBL" id="BDU00366.1"/>
    </source>
</evidence>
<gene>
    <name evidence="1" type="ORF">IFM12276_33940</name>
</gene>
<protein>
    <recommendedName>
        <fullName evidence="3">DUF72 domain-containing protein</fullName>
    </recommendedName>
</protein>
<dbReference type="SUPFAM" id="SSF117396">
    <property type="entry name" value="TM1631-like"/>
    <property type="match status" value="1"/>
</dbReference>
<dbReference type="Gene3D" id="3.20.20.410">
    <property type="entry name" value="Protein of unknown function UPF0759"/>
    <property type="match status" value="1"/>
</dbReference>
<dbReference type="InterPro" id="IPR036520">
    <property type="entry name" value="UPF0759_sf"/>
</dbReference>
<dbReference type="Proteomes" id="UP001317870">
    <property type="component" value="Chromosome"/>
</dbReference>
<dbReference type="RefSeq" id="WP_281880669.1">
    <property type="nucleotide sequence ID" value="NZ_AP026978.1"/>
</dbReference>
<dbReference type="PANTHER" id="PTHR30348:SF4">
    <property type="entry name" value="DUF72 DOMAIN-CONTAINING PROTEIN"/>
    <property type="match status" value="1"/>
</dbReference>
<evidence type="ECO:0000313" key="2">
    <source>
        <dbReference type="Proteomes" id="UP001317870"/>
    </source>
</evidence>
<organism evidence="1 2">
    <name type="scientific">Nocardia sputorum</name>
    <dbReference type="NCBI Taxonomy" id="2984338"/>
    <lineage>
        <taxon>Bacteria</taxon>
        <taxon>Bacillati</taxon>
        <taxon>Actinomycetota</taxon>
        <taxon>Actinomycetes</taxon>
        <taxon>Mycobacteriales</taxon>
        <taxon>Nocardiaceae</taxon>
        <taxon>Nocardia</taxon>
    </lineage>
</organism>